<dbReference type="InParanoid" id="A0A1Y1UP69"/>
<organism evidence="8 9">
    <name type="scientific">Kockovaella imperatae</name>
    <dbReference type="NCBI Taxonomy" id="4999"/>
    <lineage>
        <taxon>Eukaryota</taxon>
        <taxon>Fungi</taxon>
        <taxon>Dikarya</taxon>
        <taxon>Basidiomycota</taxon>
        <taxon>Agaricomycotina</taxon>
        <taxon>Tremellomycetes</taxon>
        <taxon>Tremellales</taxon>
        <taxon>Cuniculitremaceae</taxon>
        <taxon>Kockovaella</taxon>
    </lineage>
</organism>
<dbReference type="InterPro" id="IPR029063">
    <property type="entry name" value="SAM-dependent_MTases_sf"/>
</dbReference>
<dbReference type="EMBL" id="NBSH01000002">
    <property type="protein sequence ID" value="ORX39840.1"/>
    <property type="molecule type" value="Genomic_DNA"/>
</dbReference>
<dbReference type="InterPro" id="IPR001737">
    <property type="entry name" value="KsgA/Erm"/>
</dbReference>
<proteinExistence type="inferred from homology"/>
<evidence type="ECO:0000256" key="1">
    <source>
        <dbReference type="ARBA" id="ARBA00004173"/>
    </source>
</evidence>
<keyword evidence="5" id="KW-0694">RNA-binding</keyword>
<dbReference type="SUPFAM" id="SSF53335">
    <property type="entry name" value="S-adenosyl-L-methionine-dependent methyltransferases"/>
    <property type="match status" value="1"/>
</dbReference>
<keyword evidence="2 7" id="KW-0489">Methyltransferase</keyword>
<evidence type="ECO:0000256" key="7">
    <source>
        <dbReference type="RuleBase" id="RU362106"/>
    </source>
</evidence>
<dbReference type="GO" id="GO:0000179">
    <property type="term" value="F:rRNA (adenine-N6,N6-)-dimethyltransferase activity"/>
    <property type="evidence" value="ECO:0007669"/>
    <property type="project" value="TreeGrafter"/>
</dbReference>
<dbReference type="RefSeq" id="XP_021873625.1">
    <property type="nucleotide sequence ID" value="XM_022014692.1"/>
</dbReference>
<protein>
    <recommendedName>
        <fullName evidence="7">rRNA adenine N(6)-methyltransferase</fullName>
        <ecNumber evidence="7">2.1.1.-</ecNumber>
    </recommendedName>
</protein>
<comment type="function">
    <text evidence="6">Mitochondrial transcription factor that confers selective promoter recognition on the core subunit of the yeast mitochondrial RNA polymerase. Interacts with DNA in a non-specific manner.</text>
</comment>
<evidence type="ECO:0000256" key="4">
    <source>
        <dbReference type="ARBA" id="ARBA00022691"/>
    </source>
</evidence>
<dbReference type="PANTHER" id="PTHR11727">
    <property type="entry name" value="DIMETHYLADENOSINE TRANSFERASE"/>
    <property type="match status" value="1"/>
</dbReference>
<name>A0A1Y1UP69_9TREE</name>
<keyword evidence="3 7" id="KW-0808">Transferase</keyword>
<dbReference type="Pfam" id="PF00398">
    <property type="entry name" value="RrnaAD"/>
    <property type="match status" value="1"/>
</dbReference>
<sequence>MVSGRLPPLPHLSWFATHFPRAQFVRTGFGIDRTWSGRVALVNKHLCDKFVKALKIRENEVIVDVFAGHGAMTRSLLAGGDEVGSSQRWEQAAKSLLAVDYTTARKGGTVKSPLLPFAWLEDREAIPKILENLKNVPSEVPGDSSAENAPGPTVKPRLVVAFEPSASLLIRGLGVPEEYLRAEGNLLLEREGKGPERLYQSTCDPRLRIVCGQPYYWNNLPAVIEHEDIAEDLVASGTIKIDTDSPDKAREHWQNHTPHLTLVIQPSHKPFGESLVSQWIASVIGAAEGEPTWIWKWGRVRLAVLVSKTMYDRMMAQPGELSNSKLSILTHALYDVKPLPPRHHSPNVLNKGRKVKDELRFLPSQSAREGDLQAYYDAMDLSRDETWPLDFNPSPWGESYSSKVPLERPDVLGLLLEPKVETVITSTQRYTWEYVLRKCMAKPLHPISRAIHAIGFGADKLIPLIESVSSEYKGDPVGPKEVARDMSIAQWARVVDVVDKWKYKPVEASSLAHVVLKSGRGGDDD</sequence>
<keyword evidence="9" id="KW-1185">Reference proteome</keyword>
<dbReference type="OrthoDB" id="16079at2759"/>
<dbReference type="Gene3D" id="1.10.8.100">
    <property type="entry name" value="Ribosomal RNA adenine dimethylase-like, domain 2"/>
    <property type="match status" value="1"/>
</dbReference>
<dbReference type="InterPro" id="IPR023165">
    <property type="entry name" value="rRNA_Ade_diMease-like_C"/>
</dbReference>
<keyword evidence="4 7" id="KW-0949">S-adenosyl-L-methionine</keyword>
<dbReference type="Proteomes" id="UP000193218">
    <property type="component" value="Unassembled WGS sequence"/>
</dbReference>
<keyword evidence="7" id="KW-0698">rRNA processing</keyword>
<comment type="caution">
    <text evidence="8">The sequence shown here is derived from an EMBL/GenBank/DDBJ whole genome shotgun (WGS) entry which is preliminary data.</text>
</comment>
<dbReference type="PANTHER" id="PTHR11727:SF17">
    <property type="entry name" value="DIMETHYLADENOSINE TRANSFERASE 1, MITOCHONDRIAL"/>
    <property type="match status" value="1"/>
</dbReference>
<evidence type="ECO:0000313" key="9">
    <source>
        <dbReference type="Proteomes" id="UP000193218"/>
    </source>
</evidence>
<evidence type="ECO:0000256" key="5">
    <source>
        <dbReference type="ARBA" id="ARBA00022884"/>
    </source>
</evidence>
<reference evidence="8 9" key="1">
    <citation type="submission" date="2017-03" db="EMBL/GenBank/DDBJ databases">
        <title>Widespread Adenine N6-methylation of Active Genes in Fungi.</title>
        <authorList>
            <consortium name="DOE Joint Genome Institute"/>
            <person name="Mondo S.J."/>
            <person name="Dannebaum R.O."/>
            <person name="Kuo R.C."/>
            <person name="Louie K.B."/>
            <person name="Bewick A.J."/>
            <person name="Labutti K."/>
            <person name="Haridas S."/>
            <person name="Kuo A."/>
            <person name="Salamov A."/>
            <person name="Ahrendt S.R."/>
            <person name="Lau R."/>
            <person name="Bowen B.P."/>
            <person name="Lipzen A."/>
            <person name="Sullivan W."/>
            <person name="Andreopoulos W.B."/>
            <person name="Clum A."/>
            <person name="Lindquist E."/>
            <person name="Daum C."/>
            <person name="Northen T.R."/>
            <person name="Ramamoorthy G."/>
            <person name="Schmitz R.J."/>
            <person name="Gryganskyi A."/>
            <person name="Culley D."/>
            <person name="Magnuson J."/>
            <person name="James T.Y."/>
            <person name="O'Malley M.A."/>
            <person name="Stajich J.E."/>
            <person name="Spatafora J.W."/>
            <person name="Visel A."/>
            <person name="Grigoriev I.V."/>
        </authorList>
    </citation>
    <scope>NUCLEOTIDE SEQUENCE [LARGE SCALE GENOMIC DNA]</scope>
    <source>
        <strain evidence="8 9">NRRL Y-17943</strain>
    </source>
</reference>
<dbReference type="GO" id="GO:0006391">
    <property type="term" value="P:transcription initiation at mitochondrial promoter"/>
    <property type="evidence" value="ECO:0007669"/>
    <property type="project" value="TreeGrafter"/>
</dbReference>
<evidence type="ECO:0000256" key="2">
    <source>
        <dbReference type="ARBA" id="ARBA00022603"/>
    </source>
</evidence>
<dbReference type="AlphaFoldDB" id="A0A1Y1UP69"/>
<dbReference type="GO" id="GO:0034246">
    <property type="term" value="F:mitochondrial transcription factor activity"/>
    <property type="evidence" value="ECO:0007669"/>
    <property type="project" value="TreeGrafter"/>
</dbReference>
<evidence type="ECO:0000256" key="3">
    <source>
        <dbReference type="ARBA" id="ARBA00022679"/>
    </source>
</evidence>
<evidence type="ECO:0000256" key="6">
    <source>
        <dbReference type="ARBA" id="ARBA00024915"/>
    </source>
</evidence>
<comment type="similarity">
    <text evidence="7">Belongs to the class I-like SAM-binding methyltransferase superfamily. rRNA adenine N(6)-methyltransferase family.</text>
</comment>
<dbReference type="EC" id="2.1.1.-" evidence="7"/>
<dbReference type="STRING" id="4999.A0A1Y1UP69"/>
<dbReference type="GO" id="GO:0003723">
    <property type="term" value="F:RNA binding"/>
    <property type="evidence" value="ECO:0007669"/>
    <property type="project" value="UniProtKB-KW"/>
</dbReference>
<dbReference type="GO" id="GO:0005759">
    <property type="term" value="C:mitochondrial matrix"/>
    <property type="evidence" value="ECO:0007669"/>
    <property type="project" value="TreeGrafter"/>
</dbReference>
<gene>
    <name evidence="8" type="ORF">BD324DRAFT_615205</name>
</gene>
<dbReference type="GeneID" id="33556500"/>
<comment type="subcellular location">
    <subcellularLocation>
        <location evidence="1">Mitochondrion</location>
    </subcellularLocation>
</comment>
<evidence type="ECO:0000313" key="8">
    <source>
        <dbReference type="EMBL" id="ORX39840.1"/>
    </source>
</evidence>
<dbReference type="Gene3D" id="3.40.50.150">
    <property type="entry name" value="Vaccinia Virus protein VP39"/>
    <property type="match status" value="2"/>
</dbReference>
<accession>A0A1Y1UP69</accession>